<dbReference type="SUPFAM" id="SSF103473">
    <property type="entry name" value="MFS general substrate transporter"/>
    <property type="match status" value="1"/>
</dbReference>
<dbReference type="Pfam" id="PF07690">
    <property type="entry name" value="MFS_1"/>
    <property type="match status" value="1"/>
</dbReference>
<dbReference type="PANTHER" id="PTHR11662">
    <property type="entry name" value="SOLUTE CARRIER FAMILY 17"/>
    <property type="match status" value="1"/>
</dbReference>
<dbReference type="Proteomes" id="UP000515160">
    <property type="component" value="Chromosome X"/>
</dbReference>
<sequence>MDKAGGSKGDGNEKYALDSQIPAYVRSRFFVTIMLFLGMANAYVMRTNMSVAIVAMVNHTAIKGETTDNETDTSDRQDGEFNWSYKLQGYILACFFYGYVITQIPFGFLINTYGAKHFLGWGMMINSIAAFFVPIAARKGGYIALCAVRFIQGLGEGPIVPCTHAMLAQWIPPGERSRSGAAVYAGAQFGTIISMPLSGLLATYGFDGGWPSIFYVFGAASTIWCVLFILFVAESPSAAKNITEAERKHIVETIWSSHKDTEDATGIGKTPLRSIFTSLPFWGILIAHCGHNYGYETLMTELPTYMAMVMNVKLKENGFLSSLPYLAMWLNAMLLAFIADFMISKNVSITITRKVMNSIGQYVPAVALFLVGYLHESLMLTVLIFTIGMACNGAIYSGFKINHLDLSPRFAGLLIAITNCSANLVGLTAPMIAGHVINHDPSISNWRIVFLIASIVYFIVGTIYNLLASGVRQW</sequence>
<evidence type="ECO:0000259" key="14">
    <source>
        <dbReference type="PROSITE" id="PS50850"/>
    </source>
</evidence>
<dbReference type="CDD" id="cd17318">
    <property type="entry name" value="MFS_SLC17"/>
    <property type="match status" value="1"/>
</dbReference>
<keyword evidence="5" id="KW-0769">Symport</keyword>
<protein>
    <recommendedName>
        <fullName evidence="12">Putative inorganic phosphate cotransporter</fullName>
    </recommendedName>
</protein>
<dbReference type="Gene3D" id="1.20.1250.20">
    <property type="entry name" value="MFS general substrate transporter like domains"/>
    <property type="match status" value="2"/>
</dbReference>
<keyword evidence="10" id="KW-0739">Sodium transport</keyword>
<feature type="domain" description="Major facilitator superfamily (MFS) profile" evidence="14">
    <location>
        <begin position="27"/>
        <end position="472"/>
    </location>
</feature>
<feature type="transmembrane region" description="Helical" evidence="13">
    <location>
        <begin position="212"/>
        <end position="233"/>
    </location>
</feature>
<keyword evidence="9 13" id="KW-0472">Membrane</keyword>
<evidence type="ECO:0000256" key="9">
    <source>
        <dbReference type="ARBA" id="ARBA00023136"/>
    </source>
</evidence>
<feature type="transmembrane region" description="Helical" evidence="13">
    <location>
        <begin position="411"/>
        <end position="433"/>
    </location>
</feature>
<evidence type="ECO:0000256" key="3">
    <source>
        <dbReference type="ARBA" id="ARBA00022448"/>
    </source>
</evidence>
<dbReference type="PANTHER" id="PTHR11662:SF247">
    <property type="entry name" value="MAJOR FACILITATOR SUPERFAMILY (MFS) PROFILE DOMAIN-CONTAINING PROTEIN-RELATED"/>
    <property type="match status" value="1"/>
</dbReference>
<dbReference type="GO" id="GO:0006814">
    <property type="term" value="P:sodium ion transport"/>
    <property type="evidence" value="ECO:0007669"/>
    <property type="project" value="UniProtKB-KW"/>
</dbReference>
<feature type="transmembrane region" description="Helical" evidence="13">
    <location>
        <begin position="380"/>
        <end position="399"/>
    </location>
</feature>
<organism evidence="15 16">
    <name type="scientific">Drosophila albomicans</name>
    <name type="common">Fruit fly</name>
    <dbReference type="NCBI Taxonomy" id="7291"/>
    <lineage>
        <taxon>Eukaryota</taxon>
        <taxon>Metazoa</taxon>
        <taxon>Ecdysozoa</taxon>
        <taxon>Arthropoda</taxon>
        <taxon>Hexapoda</taxon>
        <taxon>Insecta</taxon>
        <taxon>Pterygota</taxon>
        <taxon>Neoptera</taxon>
        <taxon>Endopterygota</taxon>
        <taxon>Diptera</taxon>
        <taxon>Brachycera</taxon>
        <taxon>Muscomorpha</taxon>
        <taxon>Ephydroidea</taxon>
        <taxon>Drosophilidae</taxon>
        <taxon>Drosophila</taxon>
    </lineage>
</organism>
<feature type="transmembrane region" description="Helical" evidence="13">
    <location>
        <begin position="445"/>
        <end position="467"/>
    </location>
</feature>
<comment type="function">
    <text evidence="11">May be an inorganic phosphate cotransporter.</text>
</comment>
<dbReference type="OrthoDB" id="2985014at2759"/>
<evidence type="ECO:0000256" key="8">
    <source>
        <dbReference type="ARBA" id="ARBA00023065"/>
    </source>
</evidence>
<dbReference type="GO" id="GO:0006820">
    <property type="term" value="P:monoatomic anion transport"/>
    <property type="evidence" value="ECO:0007669"/>
    <property type="project" value="TreeGrafter"/>
</dbReference>
<keyword evidence="7" id="KW-0915">Sodium</keyword>
<dbReference type="InterPro" id="IPR011701">
    <property type="entry name" value="MFS"/>
</dbReference>
<comment type="subcellular location">
    <subcellularLocation>
        <location evidence="1">Membrane</location>
        <topology evidence="1">Multi-pass membrane protein</topology>
    </subcellularLocation>
</comment>
<keyword evidence="6 13" id="KW-1133">Transmembrane helix</keyword>
<evidence type="ECO:0000313" key="16">
    <source>
        <dbReference type="RefSeq" id="XP_034118893.1"/>
    </source>
</evidence>
<feature type="transmembrane region" description="Helical" evidence="13">
    <location>
        <begin position="23"/>
        <end position="44"/>
    </location>
</feature>
<feature type="transmembrane region" description="Helical" evidence="13">
    <location>
        <begin position="90"/>
        <end position="112"/>
    </location>
</feature>
<dbReference type="InterPro" id="IPR036259">
    <property type="entry name" value="MFS_trans_sf"/>
</dbReference>
<feature type="transmembrane region" description="Helical" evidence="13">
    <location>
        <begin position="118"/>
        <end position="137"/>
    </location>
</feature>
<comment type="similarity">
    <text evidence="2">Belongs to the major facilitator superfamily. Sodium/anion cotransporter family.</text>
</comment>
<gene>
    <name evidence="16" type="primary">LOC117577957</name>
</gene>
<dbReference type="RefSeq" id="XP_034118893.1">
    <property type="nucleotide sequence ID" value="XM_034263002.2"/>
</dbReference>
<evidence type="ECO:0000256" key="12">
    <source>
        <dbReference type="ARBA" id="ARBA00068450"/>
    </source>
</evidence>
<evidence type="ECO:0000256" key="4">
    <source>
        <dbReference type="ARBA" id="ARBA00022692"/>
    </source>
</evidence>
<evidence type="ECO:0000256" key="2">
    <source>
        <dbReference type="ARBA" id="ARBA00008586"/>
    </source>
</evidence>
<evidence type="ECO:0000256" key="6">
    <source>
        <dbReference type="ARBA" id="ARBA00022989"/>
    </source>
</evidence>
<proteinExistence type="inferred from homology"/>
<dbReference type="InterPro" id="IPR020846">
    <property type="entry name" value="MFS_dom"/>
</dbReference>
<reference evidence="16" key="1">
    <citation type="submission" date="2025-08" db="UniProtKB">
        <authorList>
            <consortium name="RefSeq"/>
        </authorList>
    </citation>
    <scope>IDENTIFICATION</scope>
    <source>
        <strain evidence="16">15112-1751.03</strain>
        <tissue evidence="16">Whole Adult</tissue>
    </source>
</reference>
<evidence type="ECO:0000256" key="10">
    <source>
        <dbReference type="ARBA" id="ARBA00023201"/>
    </source>
</evidence>
<evidence type="ECO:0000256" key="13">
    <source>
        <dbReference type="SAM" id="Phobius"/>
    </source>
</evidence>
<keyword evidence="4 13" id="KW-0812">Transmembrane</keyword>
<dbReference type="FunFam" id="1.20.1250.20:FF:000003">
    <property type="entry name" value="Solute carrier family 17 member 3"/>
    <property type="match status" value="1"/>
</dbReference>
<dbReference type="GO" id="GO:0016020">
    <property type="term" value="C:membrane"/>
    <property type="evidence" value="ECO:0007669"/>
    <property type="project" value="UniProtKB-SubCell"/>
</dbReference>
<dbReference type="AlphaFoldDB" id="A0A6P8XZ79"/>
<dbReference type="FunFam" id="1.20.1250.20:FF:000144">
    <property type="entry name" value="Picot, isoform B"/>
    <property type="match status" value="1"/>
</dbReference>
<dbReference type="GO" id="GO:0015293">
    <property type="term" value="F:symporter activity"/>
    <property type="evidence" value="ECO:0007669"/>
    <property type="project" value="UniProtKB-KW"/>
</dbReference>
<accession>A0A6P8XZ79</accession>
<name>A0A6P8XZ79_DROAB</name>
<evidence type="ECO:0000256" key="11">
    <source>
        <dbReference type="ARBA" id="ARBA00054632"/>
    </source>
</evidence>
<keyword evidence="3" id="KW-0813">Transport</keyword>
<evidence type="ECO:0000256" key="7">
    <source>
        <dbReference type="ARBA" id="ARBA00023053"/>
    </source>
</evidence>
<dbReference type="PROSITE" id="PS50850">
    <property type="entry name" value="MFS"/>
    <property type="match status" value="1"/>
</dbReference>
<evidence type="ECO:0000313" key="15">
    <source>
        <dbReference type="Proteomes" id="UP000515160"/>
    </source>
</evidence>
<dbReference type="GeneID" id="117577957"/>
<keyword evidence="15" id="KW-1185">Reference proteome</keyword>
<feature type="transmembrane region" description="Helical" evidence="13">
    <location>
        <begin position="323"/>
        <end position="343"/>
    </location>
</feature>
<dbReference type="InterPro" id="IPR050382">
    <property type="entry name" value="MFS_Na/Anion_cotransporter"/>
</dbReference>
<evidence type="ECO:0000256" key="1">
    <source>
        <dbReference type="ARBA" id="ARBA00004141"/>
    </source>
</evidence>
<keyword evidence="8" id="KW-0406">Ion transport</keyword>
<evidence type="ECO:0000256" key="5">
    <source>
        <dbReference type="ARBA" id="ARBA00022847"/>
    </source>
</evidence>